<organism evidence="4 5">
    <name type="scientific">Riccia sorocarpa</name>
    <dbReference type="NCBI Taxonomy" id="122646"/>
    <lineage>
        <taxon>Eukaryota</taxon>
        <taxon>Viridiplantae</taxon>
        <taxon>Streptophyta</taxon>
        <taxon>Embryophyta</taxon>
        <taxon>Marchantiophyta</taxon>
        <taxon>Marchantiopsida</taxon>
        <taxon>Marchantiidae</taxon>
        <taxon>Marchantiales</taxon>
        <taxon>Ricciaceae</taxon>
        <taxon>Riccia</taxon>
    </lineage>
</organism>
<dbReference type="SMART" id="SM00116">
    <property type="entry name" value="CBS"/>
    <property type="match status" value="2"/>
</dbReference>
<dbReference type="InterPro" id="IPR000644">
    <property type="entry name" value="CBS_dom"/>
</dbReference>
<reference evidence="4 5" key="1">
    <citation type="submission" date="2024-09" db="EMBL/GenBank/DDBJ databases">
        <title>Chromosome-scale assembly of Riccia sorocarpa.</title>
        <authorList>
            <person name="Paukszto L."/>
        </authorList>
    </citation>
    <scope>NUCLEOTIDE SEQUENCE [LARGE SCALE GENOMIC DNA]</scope>
    <source>
        <strain evidence="4">LP-2024</strain>
        <tissue evidence="4">Aerial parts of the thallus</tissue>
    </source>
</reference>
<comment type="caution">
    <text evidence="4">The sequence shown here is derived from an EMBL/GenBank/DDBJ whole genome shotgun (WGS) entry which is preliminary data.</text>
</comment>
<dbReference type="PROSITE" id="PS51371">
    <property type="entry name" value="CBS"/>
    <property type="match status" value="1"/>
</dbReference>
<dbReference type="Pfam" id="PF00571">
    <property type="entry name" value="CBS"/>
    <property type="match status" value="2"/>
</dbReference>
<gene>
    <name evidence="4" type="ORF">R1sor_020367</name>
</gene>
<protein>
    <recommendedName>
        <fullName evidence="3">CBS domain-containing protein</fullName>
    </recommendedName>
</protein>
<dbReference type="AlphaFoldDB" id="A0ABD3IF47"/>
<keyword evidence="5" id="KW-1185">Reference proteome</keyword>
<evidence type="ECO:0000256" key="2">
    <source>
        <dbReference type="PROSITE-ProRule" id="PRU00703"/>
    </source>
</evidence>
<dbReference type="Gene3D" id="3.10.580.10">
    <property type="entry name" value="CBS-domain"/>
    <property type="match status" value="1"/>
</dbReference>
<dbReference type="InterPro" id="IPR051257">
    <property type="entry name" value="Diverse_CBS-Domain"/>
</dbReference>
<evidence type="ECO:0000256" key="1">
    <source>
        <dbReference type="ARBA" id="ARBA00023122"/>
    </source>
</evidence>
<accession>A0ABD3IF47</accession>
<dbReference type="EMBL" id="JBJQOH010000001">
    <property type="protein sequence ID" value="KAL3702345.1"/>
    <property type="molecule type" value="Genomic_DNA"/>
</dbReference>
<evidence type="ECO:0000313" key="5">
    <source>
        <dbReference type="Proteomes" id="UP001633002"/>
    </source>
</evidence>
<dbReference type="SUPFAM" id="SSF54631">
    <property type="entry name" value="CBS-domain pair"/>
    <property type="match status" value="1"/>
</dbReference>
<dbReference type="PANTHER" id="PTHR43080">
    <property type="entry name" value="CBS DOMAIN-CONTAINING PROTEIN CBSX3, MITOCHONDRIAL"/>
    <property type="match status" value="1"/>
</dbReference>
<name>A0ABD3IF47_9MARC</name>
<sequence>MAVTLRAGVGIAALSAGSVDRDAVGVLSSNNRISLRSLPKSYVPNRISVGAERSAFRVRAAGDGAEVEVEIKSTDGEVIPSGEWPENFSLLNFQDLLDHYKPVLFKEEAQPHSILADVMSKKIYTAFPEQLLSEVDHHFSEISGLPVVNEKLECVGVLSRKDMDKAKGESSTVGDVMTSPAITLSAEKTVSDAAVLMLKNKIHRIPVVNSTQQVVGIVTRTDIFSALEAVPESGK</sequence>
<dbReference type="PANTHER" id="PTHR43080:SF29">
    <property type="entry name" value="OS02G0818000 PROTEIN"/>
    <property type="match status" value="1"/>
</dbReference>
<evidence type="ECO:0000313" key="4">
    <source>
        <dbReference type="EMBL" id="KAL3702345.1"/>
    </source>
</evidence>
<keyword evidence="1 2" id="KW-0129">CBS domain</keyword>
<feature type="domain" description="CBS" evidence="3">
    <location>
        <begin position="177"/>
        <end position="235"/>
    </location>
</feature>
<dbReference type="Proteomes" id="UP001633002">
    <property type="component" value="Unassembled WGS sequence"/>
</dbReference>
<dbReference type="InterPro" id="IPR046342">
    <property type="entry name" value="CBS_dom_sf"/>
</dbReference>
<evidence type="ECO:0000259" key="3">
    <source>
        <dbReference type="PROSITE" id="PS51371"/>
    </source>
</evidence>
<proteinExistence type="predicted"/>